<dbReference type="WBParaSite" id="sdigi.contig278.g6993.t1">
    <property type="protein sequence ID" value="sdigi.contig278.g6993.t1"/>
    <property type="gene ID" value="sdigi.contig278.g6993"/>
</dbReference>
<feature type="chain" id="PRO_5037058304" evidence="1">
    <location>
        <begin position="17"/>
        <end position="192"/>
    </location>
</feature>
<evidence type="ECO:0000256" key="1">
    <source>
        <dbReference type="SAM" id="SignalP"/>
    </source>
</evidence>
<keyword evidence="2" id="KW-1185">Reference proteome</keyword>
<organism evidence="2 3">
    <name type="scientific">Setaria digitata</name>
    <dbReference type="NCBI Taxonomy" id="48799"/>
    <lineage>
        <taxon>Eukaryota</taxon>
        <taxon>Metazoa</taxon>
        <taxon>Ecdysozoa</taxon>
        <taxon>Nematoda</taxon>
        <taxon>Chromadorea</taxon>
        <taxon>Rhabditida</taxon>
        <taxon>Spirurina</taxon>
        <taxon>Spiruromorpha</taxon>
        <taxon>Filarioidea</taxon>
        <taxon>Setariidae</taxon>
        <taxon>Setaria</taxon>
    </lineage>
</organism>
<dbReference type="Gene3D" id="3.10.310.50">
    <property type="match status" value="1"/>
</dbReference>
<sequence length="192" mass="21480">MWHILTSLLFVKLCFTQQFTDETFPNPRTNGYNACGLKSRGYICDPYKLLSEQERYRLNNDLLQLSRRTSVSESANFCAGKGVDATLLITKQSDEHLAHRLSTIWGIDGQCKKSVIFVLSTSDHKLYYAAAKHTPISAENIEKIISEQQALLNEGKFTTALTAIFAKFGNTYSETSPNSNQEVTDHGDSGKC</sequence>
<dbReference type="GO" id="GO:0005892">
    <property type="term" value="C:acetylcholine-gated channel complex"/>
    <property type="evidence" value="ECO:0007669"/>
    <property type="project" value="InterPro"/>
</dbReference>
<keyword evidence="1" id="KW-0732">Signal</keyword>
<feature type="signal peptide" evidence="1">
    <location>
        <begin position="1"/>
        <end position="16"/>
    </location>
</feature>
<dbReference type="PANTHER" id="PTHR33748:SF6">
    <property type="entry name" value="TPM_PHOSPHATASE DOMAIN-CONTAINING PROTEIN"/>
    <property type="match status" value="1"/>
</dbReference>
<evidence type="ECO:0000313" key="2">
    <source>
        <dbReference type="Proteomes" id="UP000887581"/>
    </source>
</evidence>
<reference evidence="3" key="1">
    <citation type="submission" date="2022-11" db="UniProtKB">
        <authorList>
            <consortium name="WormBaseParasite"/>
        </authorList>
    </citation>
    <scope>IDENTIFICATION</scope>
</reference>
<dbReference type="InterPro" id="IPR033438">
    <property type="entry name" value="MOLO1"/>
</dbReference>
<protein>
    <submittedName>
        <fullName evidence="3">TPM domain-containing protein</fullName>
    </submittedName>
</protein>
<dbReference type="PANTHER" id="PTHR33748">
    <property type="entry name" value="PROTEIN CBG04600"/>
    <property type="match status" value="1"/>
</dbReference>
<name>A0A915PNL3_9BILA</name>
<proteinExistence type="predicted"/>
<evidence type="ECO:0000313" key="3">
    <source>
        <dbReference type="WBParaSite" id="sdigi.contig278.g6993.t1"/>
    </source>
</evidence>
<dbReference type="AlphaFoldDB" id="A0A915PNL3"/>
<accession>A0A915PNL3</accession>
<dbReference type="Proteomes" id="UP000887581">
    <property type="component" value="Unplaced"/>
</dbReference>
<dbReference type="Pfam" id="PF17175">
    <property type="entry name" value="MOLO1"/>
    <property type="match status" value="1"/>
</dbReference>